<dbReference type="Gene3D" id="2.170.150.80">
    <property type="entry name" value="NAC domain"/>
    <property type="match status" value="1"/>
</dbReference>
<evidence type="ECO:0000256" key="4">
    <source>
        <dbReference type="ARBA" id="ARBA00023242"/>
    </source>
</evidence>
<organism evidence="6 7">
    <name type="scientific">Hibiscus syriacus</name>
    <name type="common">Rose of Sharon</name>
    <dbReference type="NCBI Taxonomy" id="106335"/>
    <lineage>
        <taxon>Eukaryota</taxon>
        <taxon>Viridiplantae</taxon>
        <taxon>Streptophyta</taxon>
        <taxon>Embryophyta</taxon>
        <taxon>Tracheophyta</taxon>
        <taxon>Spermatophyta</taxon>
        <taxon>Magnoliopsida</taxon>
        <taxon>eudicotyledons</taxon>
        <taxon>Gunneridae</taxon>
        <taxon>Pentapetalae</taxon>
        <taxon>rosids</taxon>
        <taxon>malvids</taxon>
        <taxon>Malvales</taxon>
        <taxon>Malvaceae</taxon>
        <taxon>Malvoideae</taxon>
        <taxon>Hibiscus</taxon>
    </lineage>
</organism>
<proteinExistence type="predicted"/>
<keyword evidence="1" id="KW-0805">Transcription regulation</keyword>
<protein>
    <submittedName>
        <fullName evidence="6">Tyrosine transaminase family protein</fullName>
    </submittedName>
</protein>
<comment type="caution">
    <text evidence="6">The sequence shown here is derived from an EMBL/GenBank/DDBJ whole genome shotgun (WGS) entry which is preliminary data.</text>
</comment>
<dbReference type="EMBL" id="VEPZ02001762">
    <property type="protein sequence ID" value="KAE8656952.1"/>
    <property type="molecule type" value="Genomic_DNA"/>
</dbReference>
<dbReference type="AlphaFoldDB" id="A0A6A2WEI7"/>
<evidence type="ECO:0000256" key="3">
    <source>
        <dbReference type="ARBA" id="ARBA00023163"/>
    </source>
</evidence>
<dbReference type="PROSITE" id="PS51005">
    <property type="entry name" value="NAC"/>
    <property type="match status" value="1"/>
</dbReference>
<sequence>MAGARLLRSCYQSWILESYWDRKYPTGLRTNRSTEAGYWKATRKDQKIYISKTCAFVGMKKSLVFYRGRAPKGEKSNWVIHEYRLEGKFAYHYLCTSSKVFQKCGTDNGSRGAKRTTMNVASILLYQEPSSHSSVSLPPLLDPTAATCGVFLTNHDSCSYDSHNQSKHVSCFSTNAATLPTYHSGFNLVLPPPVLPLTSFNDLALVVLQTQP</sequence>
<keyword evidence="3" id="KW-0804">Transcription</keyword>
<dbReference type="PANTHER" id="PTHR31744:SF114">
    <property type="entry name" value="PROTEIN CUP-SHAPED COTYLEDON 2"/>
    <property type="match status" value="1"/>
</dbReference>
<accession>A0A6A2WEI7</accession>
<evidence type="ECO:0000313" key="7">
    <source>
        <dbReference type="Proteomes" id="UP000436088"/>
    </source>
</evidence>
<evidence type="ECO:0000313" key="6">
    <source>
        <dbReference type="EMBL" id="KAE8656952.1"/>
    </source>
</evidence>
<dbReference type="PANTHER" id="PTHR31744">
    <property type="entry name" value="PROTEIN CUP-SHAPED COTYLEDON 2-RELATED"/>
    <property type="match status" value="1"/>
</dbReference>
<dbReference type="GO" id="GO:0003677">
    <property type="term" value="F:DNA binding"/>
    <property type="evidence" value="ECO:0007669"/>
    <property type="project" value="UniProtKB-KW"/>
</dbReference>
<reference evidence="6" key="1">
    <citation type="submission" date="2019-09" db="EMBL/GenBank/DDBJ databases">
        <title>Draft genome information of white flower Hibiscus syriacus.</title>
        <authorList>
            <person name="Kim Y.-M."/>
        </authorList>
    </citation>
    <scope>NUCLEOTIDE SEQUENCE [LARGE SCALE GENOMIC DNA]</scope>
    <source>
        <strain evidence="6">YM2019G1</strain>
    </source>
</reference>
<keyword evidence="7" id="KW-1185">Reference proteome</keyword>
<name>A0A6A2WEI7_HIBSY</name>
<gene>
    <name evidence="6" type="ORF">F3Y22_tig00116997pilonHSYRG00683</name>
</gene>
<keyword evidence="2" id="KW-0238">DNA-binding</keyword>
<dbReference type="Pfam" id="PF02365">
    <property type="entry name" value="NAM"/>
    <property type="match status" value="1"/>
</dbReference>
<dbReference type="InterPro" id="IPR003441">
    <property type="entry name" value="NAC-dom"/>
</dbReference>
<evidence type="ECO:0000256" key="1">
    <source>
        <dbReference type="ARBA" id="ARBA00023015"/>
    </source>
</evidence>
<dbReference type="Proteomes" id="UP000436088">
    <property type="component" value="Unassembled WGS sequence"/>
</dbReference>
<evidence type="ECO:0000256" key="2">
    <source>
        <dbReference type="ARBA" id="ARBA00023125"/>
    </source>
</evidence>
<evidence type="ECO:0000259" key="5">
    <source>
        <dbReference type="PROSITE" id="PS51005"/>
    </source>
</evidence>
<dbReference type="SUPFAM" id="SSF101941">
    <property type="entry name" value="NAC domain"/>
    <property type="match status" value="1"/>
</dbReference>
<dbReference type="InterPro" id="IPR036093">
    <property type="entry name" value="NAC_dom_sf"/>
</dbReference>
<feature type="domain" description="NAC" evidence="5">
    <location>
        <begin position="1"/>
        <end position="100"/>
    </location>
</feature>
<keyword evidence="4" id="KW-0539">Nucleus</keyword>
<dbReference type="GO" id="GO:0006355">
    <property type="term" value="P:regulation of DNA-templated transcription"/>
    <property type="evidence" value="ECO:0007669"/>
    <property type="project" value="InterPro"/>
</dbReference>